<dbReference type="Pfam" id="PF13459">
    <property type="entry name" value="Fer4_15"/>
    <property type="match status" value="1"/>
</dbReference>
<reference evidence="8 9" key="1">
    <citation type="submission" date="2020-05" db="EMBL/GenBank/DDBJ databases">
        <title>Complete genome sequence of Gemmatimonas greenlandica TET16.</title>
        <authorList>
            <person name="Zeng Y."/>
        </authorList>
    </citation>
    <scope>NUCLEOTIDE SEQUENCE [LARGE SCALE GENOMIC DNA]</scope>
    <source>
        <strain evidence="8 9">TET16</strain>
    </source>
</reference>
<evidence type="ECO:0000256" key="2">
    <source>
        <dbReference type="ARBA" id="ARBA00022963"/>
    </source>
</evidence>
<proteinExistence type="predicted"/>
<feature type="short sequence motif" description="DGA/G" evidence="4">
    <location>
        <begin position="211"/>
        <end position="213"/>
    </location>
</feature>
<dbReference type="SUPFAM" id="SSF52151">
    <property type="entry name" value="FabD/lysophospholipase-like"/>
    <property type="match status" value="1"/>
</dbReference>
<accession>A0A6M4IHB5</accession>
<dbReference type="GO" id="GO:0016787">
    <property type="term" value="F:hydrolase activity"/>
    <property type="evidence" value="ECO:0007669"/>
    <property type="project" value="UniProtKB-UniRule"/>
</dbReference>
<feature type="short sequence motif" description="GXSXG" evidence="4">
    <location>
        <begin position="84"/>
        <end position="88"/>
    </location>
</feature>
<dbReference type="InterPro" id="IPR050301">
    <property type="entry name" value="NTE"/>
</dbReference>
<feature type="active site" description="Proton acceptor" evidence="4">
    <location>
        <position position="211"/>
    </location>
</feature>
<dbReference type="InterPro" id="IPR016035">
    <property type="entry name" value="Acyl_Trfase/lysoPLipase"/>
</dbReference>
<dbReference type="KEGG" id="ggr:HKW67_01075"/>
<sequence length="407" mass="43138">MDDGSMNTNPHGDGTTHEIDRGGPAIASTGTFTSVFPATGSGSGPRIRPRIGVVFGGGALKGMAHVGALKAIREAGIKPRLYAGSSIGAMIAAAAASGRSVDELTERALRFRRRDLFRINHVGMLMDRMLSRSIYLESPLRSLCDDLVAEGTFEELETPLLVTAVDIERGIPLVFGRPGFRDVRVRDAVYASCALPGFFPPGVVGNRVCIDGGTTDNLPVSIASMGMDALIAVDVGIADVPLATGIAEQGFASIFMRAATMMMHEQQQATLDHWTTPPLLLVRPKVSHIGWFSFSHVEELLQMGYDAMKAALVHLDTMLAAPGGIFPRTAVEIVVDRPKCTGCALCVARSPGLMALDAQRKAYALVRVHEFSPADGSVANCCPTGAISVVPVSADRDPVEEVLEISA</sequence>
<name>A0A6M4IHB5_9BACT</name>
<feature type="region of interest" description="Disordered" evidence="5">
    <location>
        <begin position="1"/>
        <end position="24"/>
    </location>
</feature>
<evidence type="ECO:0000256" key="3">
    <source>
        <dbReference type="ARBA" id="ARBA00023098"/>
    </source>
</evidence>
<feature type="domain" description="4Fe-4S ferredoxin-type" evidence="6">
    <location>
        <begin position="331"/>
        <end position="361"/>
    </location>
</feature>
<gene>
    <name evidence="8" type="ORF">HKW67_01075</name>
</gene>
<dbReference type="GO" id="GO:0016042">
    <property type="term" value="P:lipid catabolic process"/>
    <property type="evidence" value="ECO:0007669"/>
    <property type="project" value="UniProtKB-UniRule"/>
</dbReference>
<dbReference type="PROSITE" id="PS51379">
    <property type="entry name" value="4FE4S_FER_2"/>
    <property type="match status" value="1"/>
</dbReference>
<feature type="active site" description="Nucleophile" evidence="4">
    <location>
        <position position="86"/>
    </location>
</feature>
<evidence type="ECO:0000256" key="4">
    <source>
        <dbReference type="PROSITE-ProRule" id="PRU01161"/>
    </source>
</evidence>
<keyword evidence="9" id="KW-1185">Reference proteome</keyword>
<evidence type="ECO:0000259" key="7">
    <source>
        <dbReference type="PROSITE" id="PS51635"/>
    </source>
</evidence>
<keyword evidence="1 4" id="KW-0378">Hydrolase</keyword>
<dbReference type="EMBL" id="CP053085">
    <property type="protein sequence ID" value="QJR34203.1"/>
    <property type="molecule type" value="Genomic_DNA"/>
</dbReference>
<dbReference type="Pfam" id="PF01734">
    <property type="entry name" value="Patatin"/>
    <property type="match status" value="1"/>
</dbReference>
<dbReference type="Gene3D" id="3.40.1090.10">
    <property type="entry name" value="Cytosolic phospholipase A2 catalytic domain"/>
    <property type="match status" value="2"/>
</dbReference>
<dbReference type="InterPro" id="IPR017896">
    <property type="entry name" value="4Fe4S_Fe-S-bd"/>
</dbReference>
<keyword evidence="2 4" id="KW-0442">Lipid degradation</keyword>
<dbReference type="RefSeq" id="WP_171223629.1">
    <property type="nucleotide sequence ID" value="NZ_CP053085.1"/>
</dbReference>
<evidence type="ECO:0008006" key="10">
    <source>
        <dbReference type="Google" id="ProtNLM"/>
    </source>
</evidence>
<evidence type="ECO:0000313" key="8">
    <source>
        <dbReference type="EMBL" id="QJR34203.1"/>
    </source>
</evidence>
<dbReference type="InterPro" id="IPR002641">
    <property type="entry name" value="PNPLA_dom"/>
</dbReference>
<dbReference type="SUPFAM" id="SSF54862">
    <property type="entry name" value="4Fe-4S ferredoxins"/>
    <property type="match status" value="1"/>
</dbReference>
<dbReference type="Proteomes" id="UP000500938">
    <property type="component" value="Chromosome"/>
</dbReference>
<evidence type="ECO:0000259" key="6">
    <source>
        <dbReference type="PROSITE" id="PS51379"/>
    </source>
</evidence>
<dbReference type="PANTHER" id="PTHR14226">
    <property type="entry name" value="NEUROPATHY TARGET ESTERASE/SWISS CHEESE D.MELANOGASTER"/>
    <property type="match status" value="1"/>
</dbReference>
<evidence type="ECO:0000256" key="5">
    <source>
        <dbReference type="SAM" id="MobiDB-lite"/>
    </source>
</evidence>
<keyword evidence="3 4" id="KW-0443">Lipid metabolism</keyword>
<evidence type="ECO:0000313" key="9">
    <source>
        <dbReference type="Proteomes" id="UP000500938"/>
    </source>
</evidence>
<dbReference type="PANTHER" id="PTHR14226:SF29">
    <property type="entry name" value="NEUROPATHY TARGET ESTERASE SWS"/>
    <property type="match status" value="1"/>
</dbReference>
<evidence type="ECO:0000256" key="1">
    <source>
        <dbReference type="ARBA" id="ARBA00022801"/>
    </source>
</evidence>
<dbReference type="AlphaFoldDB" id="A0A6M4IHB5"/>
<dbReference type="PROSITE" id="PS51635">
    <property type="entry name" value="PNPLA"/>
    <property type="match status" value="1"/>
</dbReference>
<feature type="compositionally biased region" description="Polar residues" evidence="5">
    <location>
        <begin position="1"/>
        <end position="10"/>
    </location>
</feature>
<dbReference type="Gene3D" id="3.30.70.20">
    <property type="match status" value="1"/>
</dbReference>
<comment type="caution">
    <text evidence="4">Lacks conserved residue(s) required for the propagation of feature annotation.</text>
</comment>
<protein>
    <recommendedName>
        <fullName evidence="10">Patatin</fullName>
    </recommendedName>
</protein>
<organism evidence="8 9">
    <name type="scientific">Gemmatimonas groenlandica</name>
    <dbReference type="NCBI Taxonomy" id="2732249"/>
    <lineage>
        <taxon>Bacteria</taxon>
        <taxon>Pseudomonadati</taxon>
        <taxon>Gemmatimonadota</taxon>
        <taxon>Gemmatimonadia</taxon>
        <taxon>Gemmatimonadales</taxon>
        <taxon>Gemmatimonadaceae</taxon>
        <taxon>Gemmatimonas</taxon>
    </lineage>
</organism>
<feature type="domain" description="PNPLA" evidence="7">
    <location>
        <begin position="53"/>
        <end position="224"/>
    </location>
</feature>